<dbReference type="EMBL" id="SRMA01026597">
    <property type="protein sequence ID" value="TRY81802.1"/>
    <property type="molecule type" value="Genomic_DNA"/>
</dbReference>
<dbReference type="SMART" id="SM00180">
    <property type="entry name" value="EGF_Lam"/>
    <property type="match status" value="7"/>
</dbReference>
<evidence type="ECO:0000256" key="8">
    <source>
        <dbReference type="SAM" id="SignalP"/>
    </source>
</evidence>
<dbReference type="Proteomes" id="UP000316079">
    <property type="component" value="Unassembled WGS sequence"/>
</dbReference>
<dbReference type="Gene3D" id="2.170.300.10">
    <property type="entry name" value="Tie2 ligand-binding domain superfamily"/>
    <property type="match status" value="2"/>
</dbReference>
<comment type="caution">
    <text evidence="5">Lacks conserved residue(s) required for the propagation of feature annotation.</text>
</comment>
<keyword evidence="11" id="KW-1185">Reference proteome</keyword>
<dbReference type="PROSITE" id="PS50026">
    <property type="entry name" value="EGF_3"/>
    <property type="match status" value="4"/>
</dbReference>
<evidence type="ECO:0000256" key="4">
    <source>
        <dbReference type="ARBA" id="ARBA00023157"/>
    </source>
</evidence>
<dbReference type="PROSITE" id="PS00022">
    <property type="entry name" value="EGF_1"/>
    <property type="match status" value="6"/>
</dbReference>
<feature type="domain" description="EGF-like" evidence="9">
    <location>
        <begin position="127"/>
        <end position="162"/>
    </location>
</feature>
<keyword evidence="2 8" id="KW-0732">Signal</keyword>
<evidence type="ECO:0000256" key="1">
    <source>
        <dbReference type="ARBA" id="ARBA00022536"/>
    </source>
</evidence>
<dbReference type="CDD" id="cd00055">
    <property type="entry name" value="EGF_Lam"/>
    <property type="match status" value="1"/>
</dbReference>
<dbReference type="PROSITE" id="PS01186">
    <property type="entry name" value="EGF_2"/>
    <property type="match status" value="1"/>
</dbReference>
<feature type="domain" description="EGF-like" evidence="9">
    <location>
        <begin position="89"/>
        <end position="119"/>
    </location>
</feature>
<feature type="disulfide bond" evidence="5">
    <location>
        <begin position="66"/>
        <end position="75"/>
    </location>
</feature>
<feature type="disulfide bond" evidence="5">
    <location>
        <begin position="109"/>
        <end position="118"/>
    </location>
</feature>
<keyword evidence="7" id="KW-0812">Transmembrane</keyword>
<dbReference type="OrthoDB" id="10268124at2759"/>
<evidence type="ECO:0000256" key="6">
    <source>
        <dbReference type="SAM" id="MobiDB-lite"/>
    </source>
</evidence>
<dbReference type="STRING" id="623744.A0A553PVT1"/>
<evidence type="ECO:0000256" key="3">
    <source>
        <dbReference type="ARBA" id="ARBA00022737"/>
    </source>
</evidence>
<keyword evidence="1 5" id="KW-0245">EGF-like domain</keyword>
<name>A0A553PVT1_9TELE</name>
<dbReference type="InterPro" id="IPR052485">
    <property type="entry name" value="MEGF_diff_regulators"/>
</dbReference>
<sequence length="984" mass="106510">MSTQIEDPWTQLTSHTIASIHFLLLVVSSLEDAPLCEEPCLRPSRCPPRCPCQNGGICQGRGVCLCPPGWMGAVCTERCPTGHFGSNCLKECLCHNGGRCDPEKGQCQCDAGYTGERCNEECSVGTYGEDCKSVCDCANGARCYNIHGGCLCEPGFKGPRCDLRMCPDGAFGLHCQHRCLCNSLHTLSCHPLKGECTCQPGWAGLFCNETCAHGNYGHGCLEPCLCVNGGVCDNVHGTCHCASGYVGKHCEQVCEDGFSGRDCLTPCTCVNAISCSPIDGTCFCKEGWTGPDCSVACSKGTWGPACNGTCKCANGAACDPADGSCKCTAGWRGASCDEPCLVNTSSCSTPQVLAHSDQAVKSSVTVCTMKDVRVPQASVCVWPAGQVCDVQSCVQMDSGVMSATRAARASTAAPARQTQESVCANQDSGVLSVNTCAVLVFMEKGAAVTAHHAFMPLLATTLQETVCVCLATPEHYVKKPVPLVDMETSVAVCAVVPTMRLAVIRMVCASVLLDGLGLTALYCARLGHLGLAVLKPAHALQTIHVTLTLESVSVHPAPVTTANQVLAITAIQTHAVQCERHERLCFSEQELSLMVPVAPVERDSWSAIAGIVVLVILVVLLLAILLLYRRRQLEKQSNTPVVSFSSTRSVSSEYAVPDIPHSYHHYYSNPSYHTLSQNRPPLPHLPNNQERGVKNTNNQLFCSLKNMERDRRGLFTADTNATLPPGWKHQEPHKDPGNGEQRTTALYCRLFSGSRRRLFVTSAGAFRVDRSYSYSATLGKHYNKELKDSCLAVSSSSVNSENPYATIKDLPGLPPYPSESGYMEMKSAVPRDRRSCSEIRPAAAMMPPSLPCTGAVSERNGKDTVPSVTQRKRKPRITTISPLTVTFLGIMISPRCGDRPRHHHGDCHTDCLYIRRAQRLNPGDCLDMSLQVSLQWGKAMAERCPEALLFPLKIHTQLAQFHRVMSTVDRHIYYALGTFLSIWN</sequence>
<dbReference type="CDD" id="cd00054">
    <property type="entry name" value="EGF_CA"/>
    <property type="match status" value="2"/>
</dbReference>
<evidence type="ECO:0000313" key="10">
    <source>
        <dbReference type="EMBL" id="TRY81802.1"/>
    </source>
</evidence>
<dbReference type="GO" id="GO:0016020">
    <property type="term" value="C:membrane"/>
    <property type="evidence" value="ECO:0007669"/>
    <property type="project" value="TreeGrafter"/>
</dbReference>
<gene>
    <name evidence="10" type="ORF">DNTS_023125</name>
</gene>
<keyword evidence="3" id="KW-0677">Repeat</keyword>
<evidence type="ECO:0000256" key="5">
    <source>
        <dbReference type="PROSITE-ProRule" id="PRU00076"/>
    </source>
</evidence>
<feature type="domain" description="EGF-like" evidence="9">
    <location>
        <begin position="221"/>
        <end position="251"/>
    </location>
</feature>
<dbReference type="PANTHER" id="PTHR24052">
    <property type="entry name" value="DELTA-RELATED"/>
    <property type="match status" value="1"/>
</dbReference>
<accession>A0A553PVT1</accession>
<feature type="region of interest" description="Disordered" evidence="6">
    <location>
        <begin position="850"/>
        <end position="872"/>
    </location>
</feature>
<evidence type="ECO:0000313" key="11">
    <source>
        <dbReference type="Proteomes" id="UP000316079"/>
    </source>
</evidence>
<dbReference type="PRINTS" id="PR00011">
    <property type="entry name" value="EGFLAMININ"/>
</dbReference>
<evidence type="ECO:0000256" key="2">
    <source>
        <dbReference type="ARBA" id="ARBA00022729"/>
    </source>
</evidence>
<feature type="transmembrane region" description="Helical" evidence="7">
    <location>
        <begin position="605"/>
        <end position="628"/>
    </location>
</feature>
<feature type="disulfide bond" evidence="5">
    <location>
        <begin position="152"/>
        <end position="161"/>
    </location>
</feature>
<dbReference type="PANTHER" id="PTHR24052:SF12">
    <property type="entry name" value="PLATELET ENDOTHELIAL AGGREGATION RECEPTOR 1"/>
    <property type="match status" value="1"/>
</dbReference>
<dbReference type="InterPro" id="IPR002049">
    <property type="entry name" value="LE_dom"/>
</dbReference>
<feature type="region of interest" description="Disordered" evidence="6">
    <location>
        <begin position="718"/>
        <end position="740"/>
    </location>
</feature>
<evidence type="ECO:0000256" key="7">
    <source>
        <dbReference type="SAM" id="Phobius"/>
    </source>
</evidence>
<feature type="signal peptide" evidence="8">
    <location>
        <begin position="1"/>
        <end position="29"/>
    </location>
</feature>
<dbReference type="Pfam" id="PF00053">
    <property type="entry name" value="EGF_laminin"/>
    <property type="match status" value="1"/>
</dbReference>
<feature type="disulfide bond" evidence="5">
    <location>
        <begin position="241"/>
        <end position="250"/>
    </location>
</feature>
<protein>
    <recommendedName>
        <fullName evidence="9">EGF-like domain-containing protein</fullName>
    </recommendedName>
</protein>
<feature type="chain" id="PRO_5021962043" description="EGF-like domain-containing protein" evidence="8">
    <location>
        <begin position="30"/>
        <end position="984"/>
    </location>
</feature>
<organism evidence="10 11">
    <name type="scientific">Danionella cerebrum</name>
    <dbReference type="NCBI Taxonomy" id="2873325"/>
    <lineage>
        <taxon>Eukaryota</taxon>
        <taxon>Metazoa</taxon>
        <taxon>Chordata</taxon>
        <taxon>Craniata</taxon>
        <taxon>Vertebrata</taxon>
        <taxon>Euteleostomi</taxon>
        <taxon>Actinopterygii</taxon>
        <taxon>Neopterygii</taxon>
        <taxon>Teleostei</taxon>
        <taxon>Ostariophysi</taxon>
        <taxon>Cypriniformes</taxon>
        <taxon>Danionidae</taxon>
        <taxon>Danioninae</taxon>
        <taxon>Danionella</taxon>
    </lineage>
</organism>
<feature type="compositionally biased region" description="Basic and acidic residues" evidence="6">
    <location>
        <begin position="728"/>
        <end position="737"/>
    </location>
</feature>
<keyword evidence="4 5" id="KW-1015">Disulfide bond</keyword>
<feature type="domain" description="EGF-like" evidence="9">
    <location>
        <begin position="42"/>
        <end position="76"/>
    </location>
</feature>
<comment type="caution">
    <text evidence="10">The sequence shown here is derived from an EMBL/GenBank/DDBJ whole genome shotgun (WGS) entry which is preliminary data.</text>
</comment>
<keyword evidence="7" id="KW-1133">Transmembrane helix</keyword>
<dbReference type="AlphaFoldDB" id="A0A553PVT1"/>
<dbReference type="FunFam" id="2.170.300.10:FF:000002">
    <property type="entry name" value="Multiple epidermal growth factor-like domains 10"/>
    <property type="match status" value="1"/>
</dbReference>
<dbReference type="InterPro" id="IPR000742">
    <property type="entry name" value="EGF"/>
</dbReference>
<proteinExistence type="predicted"/>
<dbReference type="SMART" id="SM00181">
    <property type="entry name" value="EGF"/>
    <property type="match status" value="7"/>
</dbReference>
<reference evidence="10 11" key="1">
    <citation type="journal article" date="2019" name="Sci. Data">
        <title>Hybrid genome assembly and annotation of Danionella translucida.</title>
        <authorList>
            <person name="Kadobianskyi M."/>
            <person name="Schulze L."/>
            <person name="Schuelke M."/>
            <person name="Judkewitz B."/>
        </authorList>
    </citation>
    <scope>NUCLEOTIDE SEQUENCE [LARGE SCALE GENOMIC DNA]</scope>
    <source>
        <strain evidence="10 11">Bolton</strain>
    </source>
</reference>
<evidence type="ECO:0000259" key="9">
    <source>
        <dbReference type="PROSITE" id="PS50026"/>
    </source>
</evidence>
<keyword evidence="7" id="KW-0472">Membrane</keyword>